<comment type="caution">
    <text evidence="1">The sequence shown here is derived from an EMBL/GenBank/DDBJ whole genome shotgun (WGS) entry which is preliminary data.</text>
</comment>
<name>A0ABT5RS01_9BURK</name>
<evidence type="ECO:0000313" key="2">
    <source>
        <dbReference type="Proteomes" id="UP001148932"/>
    </source>
</evidence>
<dbReference type="RefSeq" id="WP_274106064.1">
    <property type="nucleotide sequence ID" value="NZ_JAPCKI010000001.1"/>
</dbReference>
<dbReference type="EMBL" id="JAPCKI010000001">
    <property type="protein sequence ID" value="MDD2175897.1"/>
    <property type="molecule type" value="Genomic_DNA"/>
</dbReference>
<protein>
    <submittedName>
        <fullName evidence="1">Uncharacterized protein</fullName>
    </submittedName>
</protein>
<evidence type="ECO:0000313" key="1">
    <source>
        <dbReference type="EMBL" id="MDD2175897.1"/>
    </source>
</evidence>
<proteinExistence type="predicted"/>
<dbReference type="Proteomes" id="UP001148932">
    <property type="component" value="Unassembled WGS sequence"/>
</dbReference>
<organism evidence="1 2">
    <name type="scientific">Acidovorax benzenivorans</name>
    <dbReference type="NCBI Taxonomy" id="2987520"/>
    <lineage>
        <taxon>Bacteria</taxon>
        <taxon>Pseudomonadati</taxon>
        <taxon>Pseudomonadota</taxon>
        <taxon>Betaproteobacteria</taxon>
        <taxon>Burkholderiales</taxon>
        <taxon>Comamonadaceae</taxon>
        <taxon>Acidovorax</taxon>
    </lineage>
</organism>
<gene>
    <name evidence="1" type="ORF">OIN59_00550</name>
</gene>
<reference evidence="1" key="1">
    <citation type="submission" date="2022-10" db="EMBL/GenBank/DDBJ databases">
        <title>Description of microaerobic benzene degrading bacteria.</title>
        <authorList>
            <person name="Bedics A."/>
            <person name="Tancsics A."/>
            <person name="Banerjee S."/>
        </authorList>
    </citation>
    <scope>NUCLEOTIDE SEQUENCE</scope>
    <source>
        <strain evidence="1">D2M1</strain>
    </source>
</reference>
<sequence>MNEQSFEERMKLILEELNRRKIDTSPPMPRLEGTDEFHERAKLSHYDDPVHLIAALAH</sequence>
<accession>A0ABT5RS01</accession>
<keyword evidence="2" id="KW-1185">Reference proteome</keyword>